<dbReference type="EMBL" id="CAJVPT010025406">
    <property type="protein sequence ID" value="CAG8674801.1"/>
    <property type="molecule type" value="Genomic_DNA"/>
</dbReference>
<protein>
    <submittedName>
        <fullName evidence="1">10375_t:CDS:1</fullName>
    </submittedName>
</protein>
<keyword evidence="2" id="KW-1185">Reference proteome</keyword>
<comment type="caution">
    <text evidence="1">The sequence shown here is derived from an EMBL/GenBank/DDBJ whole genome shotgun (WGS) entry which is preliminary data.</text>
</comment>
<gene>
    <name evidence="1" type="ORF">ACOLOM_LOCUS9090</name>
</gene>
<accession>A0ACA9NSI9</accession>
<feature type="non-terminal residue" evidence="1">
    <location>
        <position position="204"/>
    </location>
</feature>
<evidence type="ECO:0000313" key="1">
    <source>
        <dbReference type="EMBL" id="CAG8674801.1"/>
    </source>
</evidence>
<sequence>MFDPATSSADEISDFVLVNADRAPIITTVGADHASVLPAVGADRAPVSVEVEQPFSFTTVEVDQASIVMTVCADGLPGPATSFGEEVDEEYERSIVNASPDEWDLLATFLNSMGARRESPSRRALAHVWKNGRAPRDQNGHRLPPWGPYLLIINPTRELHSSTGKFDPDALDDANYWVVNNPEWEAKPEAASGVKRKASSEKGE</sequence>
<evidence type="ECO:0000313" key="2">
    <source>
        <dbReference type="Proteomes" id="UP000789525"/>
    </source>
</evidence>
<dbReference type="Proteomes" id="UP000789525">
    <property type="component" value="Unassembled WGS sequence"/>
</dbReference>
<name>A0ACA9NSI9_9GLOM</name>
<reference evidence="1" key="1">
    <citation type="submission" date="2021-06" db="EMBL/GenBank/DDBJ databases">
        <authorList>
            <person name="Kallberg Y."/>
            <person name="Tangrot J."/>
            <person name="Rosling A."/>
        </authorList>
    </citation>
    <scope>NUCLEOTIDE SEQUENCE</scope>
    <source>
        <strain evidence="1">CL356</strain>
    </source>
</reference>
<proteinExistence type="predicted"/>
<organism evidence="1 2">
    <name type="scientific">Acaulospora colombiana</name>
    <dbReference type="NCBI Taxonomy" id="27376"/>
    <lineage>
        <taxon>Eukaryota</taxon>
        <taxon>Fungi</taxon>
        <taxon>Fungi incertae sedis</taxon>
        <taxon>Mucoromycota</taxon>
        <taxon>Glomeromycotina</taxon>
        <taxon>Glomeromycetes</taxon>
        <taxon>Diversisporales</taxon>
        <taxon>Acaulosporaceae</taxon>
        <taxon>Acaulospora</taxon>
    </lineage>
</organism>